<dbReference type="InterPro" id="IPR050754">
    <property type="entry name" value="FKBP4/5/8-like"/>
</dbReference>
<dbReference type="SMART" id="SM00028">
    <property type="entry name" value="TPR"/>
    <property type="match status" value="2"/>
</dbReference>
<dbReference type="GO" id="GO:0003755">
    <property type="term" value="F:peptidyl-prolyl cis-trans isomerase activity"/>
    <property type="evidence" value="ECO:0007669"/>
    <property type="project" value="UniProtKB-EC"/>
</dbReference>
<evidence type="ECO:0000313" key="7">
    <source>
        <dbReference type="Proteomes" id="UP000198211"/>
    </source>
</evidence>
<protein>
    <recommendedName>
        <fullName evidence="2">peptidylprolyl isomerase</fullName>
        <ecNumber evidence="2">5.2.1.8</ecNumber>
    </recommendedName>
</protein>
<evidence type="ECO:0000256" key="5">
    <source>
        <dbReference type="PROSITE-ProRule" id="PRU00339"/>
    </source>
</evidence>
<evidence type="ECO:0000256" key="1">
    <source>
        <dbReference type="ARBA" id="ARBA00000971"/>
    </source>
</evidence>
<dbReference type="PROSITE" id="PS50005">
    <property type="entry name" value="TPR"/>
    <property type="match status" value="1"/>
</dbReference>
<dbReference type="SUPFAM" id="SSF48452">
    <property type="entry name" value="TPR-like"/>
    <property type="match status" value="1"/>
</dbReference>
<dbReference type="PANTHER" id="PTHR46512">
    <property type="entry name" value="PEPTIDYLPROLYL ISOMERASE"/>
    <property type="match status" value="1"/>
</dbReference>
<dbReference type="STRING" id="4795.A0A225WI05"/>
<proteinExistence type="predicted"/>
<keyword evidence="5" id="KW-0802">TPR repeat</keyword>
<comment type="catalytic activity">
    <reaction evidence="1">
        <text>[protein]-peptidylproline (omega=180) = [protein]-peptidylproline (omega=0)</text>
        <dbReference type="Rhea" id="RHEA:16237"/>
        <dbReference type="Rhea" id="RHEA-COMP:10747"/>
        <dbReference type="Rhea" id="RHEA-COMP:10748"/>
        <dbReference type="ChEBI" id="CHEBI:83833"/>
        <dbReference type="ChEBI" id="CHEBI:83834"/>
        <dbReference type="EC" id="5.2.1.8"/>
    </reaction>
</comment>
<dbReference type="InterPro" id="IPR019734">
    <property type="entry name" value="TPR_rpt"/>
</dbReference>
<dbReference type="AlphaFoldDB" id="A0A225WI05"/>
<keyword evidence="3" id="KW-0697">Rotamase</keyword>
<reference evidence="7" key="1">
    <citation type="submission" date="2017-03" db="EMBL/GenBank/DDBJ databases">
        <title>Phytopthora megakarya and P. palmivora, two closely related causual agents of cacao black pod achieved similar genome size and gene model numbers by different mechanisms.</title>
        <authorList>
            <person name="Ali S."/>
            <person name="Shao J."/>
            <person name="Larry D.J."/>
            <person name="Kronmiller B."/>
            <person name="Shen D."/>
            <person name="Strem M.D."/>
            <person name="Melnick R.L."/>
            <person name="Guiltinan M.J."/>
            <person name="Tyler B.M."/>
            <person name="Meinhardt L.W."/>
            <person name="Bailey B.A."/>
        </authorList>
    </citation>
    <scope>NUCLEOTIDE SEQUENCE [LARGE SCALE GENOMIC DNA]</scope>
    <source>
        <strain evidence="7">zdho120</strain>
    </source>
</reference>
<evidence type="ECO:0000256" key="4">
    <source>
        <dbReference type="ARBA" id="ARBA00023235"/>
    </source>
</evidence>
<dbReference type="InterPro" id="IPR011990">
    <property type="entry name" value="TPR-like_helical_dom_sf"/>
</dbReference>
<dbReference type="EC" id="5.2.1.8" evidence="2"/>
<keyword evidence="7" id="KW-1185">Reference proteome</keyword>
<organism evidence="6 7">
    <name type="scientific">Phytophthora megakarya</name>
    <dbReference type="NCBI Taxonomy" id="4795"/>
    <lineage>
        <taxon>Eukaryota</taxon>
        <taxon>Sar</taxon>
        <taxon>Stramenopiles</taxon>
        <taxon>Oomycota</taxon>
        <taxon>Peronosporomycetes</taxon>
        <taxon>Peronosporales</taxon>
        <taxon>Peronosporaceae</taxon>
        <taxon>Phytophthora</taxon>
    </lineage>
</organism>
<feature type="repeat" description="TPR" evidence="5">
    <location>
        <begin position="408"/>
        <end position="441"/>
    </location>
</feature>
<name>A0A225WI05_9STRA</name>
<dbReference type="Gene3D" id="1.25.40.10">
    <property type="entry name" value="Tetratricopeptide repeat domain"/>
    <property type="match status" value="1"/>
</dbReference>
<dbReference type="PANTHER" id="PTHR46512:SF9">
    <property type="entry name" value="PEPTIDYLPROLYL ISOMERASE"/>
    <property type="match status" value="1"/>
</dbReference>
<evidence type="ECO:0000256" key="3">
    <source>
        <dbReference type="ARBA" id="ARBA00023110"/>
    </source>
</evidence>
<gene>
    <name evidence="6" type="ORF">PHMEG_0009701</name>
</gene>
<evidence type="ECO:0000256" key="2">
    <source>
        <dbReference type="ARBA" id="ARBA00013194"/>
    </source>
</evidence>
<comment type="caution">
    <text evidence="6">The sequence shown here is derived from an EMBL/GenBank/DDBJ whole genome shotgun (WGS) entry which is preliminary data.</text>
</comment>
<evidence type="ECO:0000313" key="6">
    <source>
        <dbReference type="EMBL" id="OWZ16500.1"/>
    </source>
</evidence>
<dbReference type="Proteomes" id="UP000198211">
    <property type="component" value="Unassembled WGS sequence"/>
</dbReference>
<dbReference type="OrthoDB" id="72596at2759"/>
<sequence>MKLSHSSDPVARRLVDGLHCDLDLYNSFIESEEGQDIFIMAALCESRIVSLKNARAGWYGPVPQSDLSTAMCSDECLRSDELHKKAMSESRCTCAQVSAEMFVQHTFCLESSARLLCTHLSECGHWGCILEDFDCLRFEWDRLYPCVGTRYTLLCQSTRTMNDRDAVRVHWALYKGSTCAKGVCVLRGSLPVDQVRVSRPQTMQDSLNKVSTSMHFTVDSTGIQLVPELQWRVWDLLEQQRVCQDQGDEKAMDLSVEVLSVVVEDLTLGSSVAELGLDGKSSLFCKMHLDEETRTQEREEKDWFSWKWQRATAYRVHGNDAFKQESYDAALRLYMRALAWLEPPAARAGAALDVKVQYSMEELQQVNFVAVACYANMATCYSKLNRDGDVDRCVAAASSALELDDAHVKARYRRSQAYAASKEFDLAVADLTKLRELEPDNKLFRAALTRTQSAKTQLRKKQQSAFANLFDE</sequence>
<keyword evidence="4" id="KW-0413">Isomerase</keyword>
<dbReference type="EMBL" id="NBNE01000923">
    <property type="protein sequence ID" value="OWZ16500.1"/>
    <property type="molecule type" value="Genomic_DNA"/>
</dbReference>
<accession>A0A225WI05</accession>